<dbReference type="InterPro" id="IPR042099">
    <property type="entry name" value="ANL_N_sf"/>
</dbReference>
<accession>A0A6G3X3W3</accession>
<sequence length="79" mass="8403">EGMTLIIGTEALPPEVVRAWADRHRLFNAYGPTEAVVNSATWEVPAAWTGGPVPIGPPDVNKRAYVLDSALRPVAPGVL</sequence>
<comment type="caution">
    <text evidence="2">The sequence shown here is derived from an EMBL/GenBank/DDBJ whole genome shotgun (WGS) entry which is preliminary data.</text>
</comment>
<dbReference type="PANTHER" id="PTHR45527">
    <property type="entry name" value="NONRIBOSOMAL PEPTIDE SYNTHETASE"/>
    <property type="match status" value="1"/>
</dbReference>
<dbReference type="AlphaFoldDB" id="A0A6G3X3W3"/>
<dbReference type="GO" id="GO:0044550">
    <property type="term" value="P:secondary metabolite biosynthetic process"/>
    <property type="evidence" value="ECO:0007669"/>
    <property type="project" value="TreeGrafter"/>
</dbReference>
<dbReference type="PANTHER" id="PTHR45527:SF1">
    <property type="entry name" value="FATTY ACID SYNTHASE"/>
    <property type="match status" value="1"/>
</dbReference>
<dbReference type="GO" id="GO:0005829">
    <property type="term" value="C:cytosol"/>
    <property type="evidence" value="ECO:0007669"/>
    <property type="project" value="TreeGrafter"/>
</dbReference>
<proteinExistence type="predicted"/>
<name>A0A6G3X3W3_9ACTN</name>
<gene>
    <name evidence="2" type="ORF">G3M58_39335</name>
</gene>
<dbReference type="EMBL" id="JAAGMN010004151">
    <property type="protein sequence ID" value="NEE12498.1"/>
    <property type="molecule type" value="Genomic_DNA"/>
</dbReference>
<evidence type="ECO:0000313" key="2">
    <source>
        <dbReference type="EMBL" id="NEE12498.1"/>
    </source>
</evidence>
<dbReference type="GO" id="GO:0043041">
    <property type="term" value="P:amino acid activation for nonribosomal peptide biosynthetic process"/>
    <property type="evidence" value="ECO:0007669"/>
    <property type="project" value="TreeGrafter"/>
</dbReference>
<dbReference type="Pfam" id="PF00501">
    <property type="entry name" value="AMP-binding"/>
    <property type="match status" value="1"/>
</dbReference>
<feature type="domain" description="AMP-dependent synthetase/ligase" evidence="1">
    <location>
        <begin position="5"/>
        <end position="78"/>
    </location>
</feature>
<dbReference type="GO" id="GO:0031177">
    <property type="term" value="F:phosphopantetheine binding"/>
    <property type="evidence" value="ECO:0007669"/>
    <property type="project" value="TreeGrafter"/>
</dbReference>
<feature type="non-terminal residue" evidence="2">
    <location>
        <position position="1"/>
    </location>
</feature>
<evidence type="ECO:0000259" key="1">
    <source>
        <dbReference type="Pfam" id="PF00501"/>
    </source>
</evidence>
<reference evidence="2" key="1">
    <citation type="submission" date="2020-01" db="EMBL/GenBank/DDBJ databases">
        <title>Insect and environment-associated Actinomycetes.</title>
        <authorList>
            <person name="Currrie C."/>
            <person name="Chevrette M."/>
            <person name="Carlson C."/>
            <person name="Stubbendieck R."/>
            <person name="Wendt-Pienkowski E."/>
        </authorList>
    </citation>
    <scope>NUCLEOTIDE SEQUENCE</scope>
    <source>
        <strain evidence="2">SID7499</strain>
    </source>
</reference>
<feature type="non-terminal residue" evidence="2">
    <location>
        <position position="79"/>
    </location>
</feature>
<dbReference type="InterPro" id="IPR000873">
    <property type="entry name" value="AMP-dep_synth/lig_dom"/>
</dbReference>
<dbReference type="Gene3D" id="3.40.50.12780">
    <property type="entry name" value="N-terminal domain of ligase-like"/>
    <property type="match status" value="1"/>
</dbReference>
<dbReference type="SUPFAM" id="SSF56801">
    <property type="entry name" value="Acetyl-CoA synthetase-like"/>
    <property type="match status" value="1"/>
</dbReference>
<protein>
    <submittedName>
        <fullName evidence="2">AMP-binding protein</fullName>
    </submittedName>
</protein>
<organism evidence="2">
    <name type="scientific">Streptomyces sp. SID7499</name>
    <dbReference type="NCBI Taxonomy" id="2706086"/>
    <lineage>
        <taxon>Bacteria</taxon>
        <taxon>Bacillati</taxon>
        <taxon>Actinomycetota</taxon>
        <taxon>Actinomycetes</taxon>
        <taxon>Kitasatosporales</taxon>
        <taxon>Streptomycetaceae</taxon>
        <taxon>Streptomyces</taxon>
    </lineage>
</organism>